<dbReference type="EMBL" id="CP121694">
    <property type="protein sequence ID" value="WRO20646.1"/>
    <property type="molecule type" value="Genomic_DNA"/>
</dbReference>
<gene>
    <name evidence="3" type="primary">yedF</name>
    <name evidence="3" type="ORF">MFMK1_000430</name>
</gene>
<dbReference type="InterPro" id="IPR027396">
    <property type="entry name" value="DsrEFH-like"/>
</dbReference>
<keyword evidence="4" id="KW-1185">Reference proteome</keyword>
<dbReference type="SUPFAM" id="SSF64307">
    <property type="entry name" value="SirA-like"/>
    <property type="match status" value="1"/>
</dbReference>
<dbReference type="PANTHER" id="PTHR33279">
    <property type="entry name" value="SULFUR CARRIER PROTEIN YEDF-RELATED"/>
    <property type="match status" value="1"/>
</dbReference>
<dbReference type="InterPro" id="IPR036868">
    <property type="entry name" value="TusA-like_sf"/>
</dbReference>
<evidence type="ECO:0000313" key="4">
    <source>
        <dbReference type="Proteomes" id="UP001329915"/>
    </source>
</evidence>
<dbReference type="Pfam" id="PF01206">
    <property type="entry name" value="TusA"/>
    <property type="match status" value="1"/>
</dbReference>
<dbReference type="Gene3D" id="3.30.110.40">
    <property type="entry name" value="TusA-like domain"/>
    <property type="match status" value="1"/>
</dbReference>
<dbReference type="KEGG" id="dbc:MFMK1_000430"/>
<comment type="similarity">
    <text evidence="1">Belongs to the sulfur carrier protein TusA family.</text>
</comment>
<dbReference type="SUPFAM" id="SSF75169">
    <property type="entry name" value="DsrEFH-like"/>
    <property type="match status" value="1"/>
</dbReference>
<reference evidence="3 4" key="1">
    <citation type="submission" date="2023-04" db="EMBL/GenBank/DDBJ databases">
        <authorList>
            <person name="Hsu D."/>
        </authorList>
    </citation>
    <scope>NUCLEOTIDE SEQUENCE [LARGE SCALE GENOMIC DNA]</scope>
    <source>
        <strain evidence="3 4">MK1</strain>
    </source>
</reference>
<name>A0AAU0UKE7_9FIRM</name>
<evidence type="ECO:0000256" key="1">
    <source>
        <dbReference type="ARBA" id="ARBA00008984"/>
    </source>
</evidence>
<dbReference type="CDD" id="cd03421">
    <property type="entry name" value="SirA_like_N"/>
    <property type="match status" value="1"/>
</dbReference>
<organism evidence="3 4">
    <name type="scientific">Metallumcola ferriviriculae</name>
    <dbReference type="NCBI Taxonomy" id="3039180"/>
    <lineage>
        <taxon>Bacteria</taxon>
        <taxon>Bacillati</taxon>
        <taxon>Bacillota</taxon>
        <taxon>Clostridia</taxon>
        <taxon>Neomoorellales</taxon>
        <taxon>Desulfitibacteraceae</taxon>
        <taxon>Metallumcola</taxon>
    </lineage>
</organism>
<dbReference type="InterPro" id="IPR001455">
    <property type="entry name" value="TusA-like"/>
</dbReference>
<dbReference type="RefSeq" id="WP_366923533.1">
    <property type="nucleotide sequence ID" value="NZ_CP121694.1"/>
</dbReference>
<sequence>MDNIVDATGLSCPQPVVVTKKALEQLTGGKLVTIVDNEAARDNVVKLAKSLAMDVQVEQQEDRYHVHIYREDIQGLSRSADEKTAVMLFGDNVLGSGERELGEVLIKSYFYTLVENDTKPRVLMFINQGVYLTCESSPVLSHLLALEKAGVEVLSCGTCLDFYQLKEKLCVGTVTNMYTILENLMNAERAITF</sequence>
<dbReference type="PROSITE" id="PS01148">
    <property type="entry name" value="UPF0033"/>
    <property type="match status" value="1"/>
</dbReference>
<evidence type="ECO:0000259" key="2">
    <source>
        <dbReference type="PROSITE" id="PS01148"/>
    </source>
</evidence>
<dbReference type="PANTHER" id="PTHR33279:SF6">
    <property type="entry name" value="SULFUR CARRIER PROTEIN YEDF-RELATED"/>
    <property type="match status" value="1"/>
</dbReference>
<protein>
    <submittedName>
        <fullName evidence="3">Sulfurtransferase-like selenium metabolism protein YedF</fullName>
    </submittedName>
</protein>
<dbReference type="AlphaFoldDB" id="A0AAU0UKE7"/>
<accession>A0AAU0UKE7</accession>
<proteinExistence type="inferred from homology"/>
<evidence type="ECO:0000313" key="3">
    <source>
        <dbReference type="EMBL" id="WRO20646.1"/>
    </source>
</evidence>
<feature type="domain" description="UPF0033" evidence="2">
    <location>
        <begin position="5"/>
        <end position="29"/>
    </location>
</feature>
<dbReference type="NCBIfam" id="TIGR03527">
    <property type="entry name" value="selenium_YedF"/>
    <property type="match status" value="1"/>
</dbReference>
<dbReference type="InterPro" id="IPR019870">
    <property type="entry name" value="Se_metab_YedF"/>
</dbReference>
<dbReference type="Proteomes" id="UP001329915">
    <property type="component" value="Chromosome"/>
</dbReference>